<dbReference type="EMBL" id="JADGJQ010000038">
    <property type="protein sequence ID" value="KAJ3176698.1"/>
    <property type="molecule type" value="Genomic_DNA"/>
</dbReference>
<comment type="subcellular location">
    <subcellularLocation>
        <location evidence="1">Nucleus</location>
    </subcellularLocation>
</comment>
<keyword evidence="3" id="KW-0547">Nucleotide-binding</keyword>
<organism evidence="11 12">
    <name type="scientific">Geranomyces variabilis</name>
    <dbReference type="NCBI Taxonomy" id="109894"/>
    <lineage>
        <taxon>Eukaryota</taxon>
        <taxon>Fungi</taxon>
        <taxon>Fungi incertae sedis</taxon>
        <taxon>Chytridiomycota</taxon>
        <taxon>Chytridiomycota incertae sedis</taxon>
        <taxon>Chytridiomycetes</taxon>
        <taxon>Spizellomycetales</taxon>
        <taxon>Powellomycetaceae</taxon>
        <taxon>Geranomyces</taxon>
    </lineage>
</organism>
<dbReference type="InterPro" id="IPR027417">
    <property type="entry name" value="P-loop_NTPase"/>
</dbReference>
<feature type="compositionally biased region" description="Low complexity" evidence="7">
    <location>
        <begin position="1528"/>
        <end position="1562"/>
    </location>
</feature>
<keyword evidence="6" id="KW-0539">Nucleus</keyword>
<dbReference type="GO" id="GO:0003677">
    <property type="term" value="F:DNA binding"/>
    <property type="evidence" value="ECO:0007669"/>
    <property type="project" value="TreeGrafter"/>
</dbReference>
<dbReference type="SUPFAM" id="SSF52540">
    <property type="entry name" value="P-loop containing nucleoside triphosphate hydrolases"/>
    <property type="match status" value="2"/>
</dbReference>
<dbReference type="InterPro" id="IPR014001">
    <property type="entry name" value="Helicase_ATP-bd"/>
</dbReference>
<dbReference type="GO" id="GO:0140658">
    <property type="term" value="F:ATP-dependent chromatin remodeler activity"/>
    <property type="evidence" value="ECO:0007669"/>
    <property type="project" value="TreeGrafter"/>
</dbReference>
<dbReference type="GO" id="GO:0000785">
    <property type="term" value="C:chromatin"/>
    <property type="evidence" value="ECO:0007669"/>
    <property type="project" value="TreeGrafter"/>
</dbReference>
<evidence type="ECO:0000256" key="6">
    <source>
        <dbReference type="ARBA" id="ARBA00023242"/>
    </source>
</evidence>
<evidence type="ECO:0000256" key="7">
    <source>
        <dbReference type="SAM" id="MobiDB-lite"/>
    </source>
</evidence>
<dbReference type="Pfam" id="PF00271">
    <property type="entry name" value="Helicase_C"/>
    <property type="match status" value="1"/>
</dbReference>
<dbReference type="InterPro" id="IPR000330">
    <property type="entry name" value="SNF2_N"/>
</dbReference>
<dbReference type="Gene3D" id="2.40.50.40">
    <property type="match status" value="2"/>
</dbReference>
<sequence>MDCILQQYLDDVDEGGRTHIPSGPGSRTCFQTEWKCVDCMIWNDHVESIITYRTVKDEDSMEEATRREYYVKFKIWSYRHCTWVTERWLSNLKAERQRYRTFTRRVEEENKEAINAGETPLWPKSVEDALPPGVLEVERVLDAQYYDCYGTEDFENVKKVLIKWRGLPHDSLYWETAFDTEDPQYAHLVKQYELFLKRNEIGRRKGADKKRSFAEYQSQPSHVVGGELKDYQLDGLNWLMYKWSKGMPSILADDMGLGKTVQIVALLASLHYDKKLGPFLIAAPSSTLGHWMAEFAKWTPNLVVVHYRGTGPSRQVIRNLEIFGPKDSGCDKSKNVRMHILLANYETLTTDSKFFKSIKFDALICDEGHRLKNDAAKIFNAFRDHLNVGHKIILTGTPLQNNIRELFNLLCFLDPKKFGNPAPWEEKYGEDALTDAMVKEIHEHSLENVVLTLFAKVEIVVPLSLSPLQTELYKGVLAKNAALLKSIGVSTSGKADVRVSSLKNILMDLRSVCNHPYILPGIEPSEASGDEAHRNLIDASAKVTLLHKMLPKLKAAGHRVLLFSQFKHNLDILQDYLEAEGYGWCRMDGDTPIPLRQGLIDDFNSPDSNALVFLLTTRTGAEGINLTAADTIILYDADWNPQRDIQAMSRAHRIGQKNPVVVYRFFHRRCVEEKILEAGKKKLVLNHLLIAQMASTEDAPEDLSSIIRYGARALFEEDAATASASQIKYDDAEVDKLLNRSAIFAEPVAKEGESGEPAGFKLGAFAKLWQSEKPEFDESAVLVDLGADATAADAEDQSTFWDNVLKETAAQRAARDAIEHDDWGRARRKRKSVNYSESAKKQKLAGPELFDDDEELSAELAAVPEFEDTEFQPEDSPHDQEEDDDAEMEVEEELLSESYVPRSNSTPDDPWNPKPTAGRPRTSASTTREMNAVGRAGQPGARPPPPAPRPRPTFRPQPQPQAMNLQKAPPRPMQRDQAIAPPIKLNDKLIKAAQNLVRSYTSPNRPPTCWLCFSERLHPIDECPMRRKEAYLLDAFIQMECCVQALRLPQDIGLEFVFKMRILESFLRALNVSPPVHIFVPSPAPQPSAPSALSAPGASGELRPIAPKPPTPMAPPLMPQHTTLQVRLAMRGTPTKAAGSTPAPTRVSAAVPAVNPLANQSGKPETDRPQSCASAPTSATRPEFSAPVSLASTLAGTNSPPVPAPSMILNGSSTVSQPLPSHAWAPAVSNASAPPPSTPNTSSGGLHVNTTFPVNGTSVAGTGMGALTVTPTPTTPYVPSPVPRSGAPSPPVVRPYNTPANATQNIGPPTLKALAASLPFESIVLPAGSTSPPALMKAATVMGGDLQTAPILKSQAPPSGTTFASEQPSPTTTYAGSLPNAMPSTSAGQSFANWNDARRNNAHSPFLHNLPQPANASATRCLICNAFDHPTESSGCPLIFTDPYEYQRRLVGLLQTGQLLHLTLKQVQDMHSWVRTARLRAGNLLTAGASQQASGMSSSAAPQTMTLTASSGYVRAFALPPQMPTLARRQQQQDELQQRQQHHLLQQQQLHHHQQQQQLRQLQQHHRQVQQQQRQQQQYYQMPLAQAHIPQPQPQQQQQQPAPRYISPQEEQSAVVTYHNYLARGGGTSDQSRLPPQQQTWNAHSSALMGGTAHLQYHPAPLPQQLAPTSSAYSPPGAARIVEVAEEDQVSGKS</sequence>
<evidence type="ECO:0000259" key="8">
    <source>
        <dbReference type="PROSITE" id="PS50013"/>
    </source>
</evidence>
<dbReference type="CDD" id="cd18793">
    <property type="entry name" value="SF2_C_SNF"/>
    <property type="match status" value="1"/>
</dbReference>
<feature type="compositionally biased region" description="Low complexity" evidence="7">
    <location>
        <begin position="1569"/>
        <end position="1578"/>
    </location>
</feature>
<feature type="domain" description="Helicase C-terminal" evidence="10">
    <location>
        <begin position="545"/>
        <end position="704"/>
    </location>
</feature>
<feature type="region of interest" description="Disordered" evidence="7">
    <location>
        <begin position="1353"/>
        <end position="1391"/>
    </location>
</feature>
<dbReference type="Gene3D" id="3.40.50.10810">
    <property type="entry name" value="Tandem AAA-ATPase domain"/>
    <property type="match status" value="1"/>
</dbReference>
<feature type="compositionally biased region" description="Polar residues" evidence="7">
    <location>
        <begin position="1382"/>
        <end position="1391"/>
    </location>
</feature>
<feature type="compositionally biased region" description="Low complexity" evidence="7">
    <location>
        <begin position="1089"/>
        <end position="1099"/>
    </location>
</feature>
<dbReference type="Proteomes" id="UP001212152">
    <property type="component" value="Unassembled WGS sequence"/>
</dbReference>
<dbReference type="GO" id="GO:0003682">
    <property type="term" value="F:chromatin binding"/>
    <property type="evidence" value="ECO:0007669"/>
    <property type="project" value="TreeGrafter"/>
</dbReference>
<evidence type="ECO:0000259" key="10">
    <source>
        <dbReference type="PROSITE" id="PS51194"/>
    </source>
</evidence>
<dbReference type="SMART" id="SM00298">
    <property type="entry name" value="CHROMO"/>
    <property type="match status" value="2"/>
</dbReference>
<dbReference type="PANTHER" id="PTHR45623:SF17">
    <property type="entry name" value="CHROMODOMAIN-HELICASE-DNA-BINDING PROTEIN 3-RELATED"/>
    <property type="match status" value="1"/>
</dbReference>
<dbReference type="CDD" id="cd18660">
    <property type="entry name" value="CD1_tandem"/>
    <property type="match status" value="1"/>
</dbReference>
<evidence type="ECO:0000313" key="12">
    <source>
        <dbReference type="Proteomes" id="UP001212152"/>
    </source>
</evidence>
<evidence type="ECO:0000256" key="5">
    <source>
        <dbReference type="ARBA" id="ARBA00022840"/>
    </source>
</evidence>
<keyword evidence="4" id="KW-0378">Hydrolase</keyword>
<feature type="region of interest" description="Disordered" evidence="7">
    <location>
        <begin position="865"/>
        <end position="974"/>
    </location>
</feature>
<dbReference type="PROSITE" id="PS51194">
    <property type="entry name" value="HELICASE_CTER"/>
    <property type="match status" value="1"/>
</dbReference>
<keyword evidence="12" id="KW-1185">Reference proteome</keyword>
<feature type="compositionally biased region" description="Polar residues" evidence="7">
    <location>
        <begin position="1157"/>
        <end position="1180"/>
    </location>
</feature>
<reference evidence="11" key="1">
    <citation type="submission" date="2020-05" db="EMBL/GenBank/DDBJ databases">
        <title>Phylogenomic resolution of chytrid fungi.</title>
        <authorList>
            <person name="Stajich J.E."/>
            <person name="Amses K."/>
            <person name="Simmons R."/>
            <person name="Seto K."/>
            <person name="Myers J."/>
            <person name="Bonds A."/>
            <person name="Quandt C.A."/>
            <person name="Barry K."/>
            <person name="Liu P."/>
            <person name="Grigoriev I."/>
            <person name="Longcore J.E."/>
            <person name="James T.Y."/>
        </authorList>
    </citation>
    <scope>NUCLEOTIDE SEQUENCE</scope>
    <source>
        <strain evidence="11">JEL0379</strain>
    </source>
</reference>
<comment type="caution">
    <text evidence="11">The sequence shown here is derived from an EMBL/GenBank/DDBJ whole genome shotgun (WGS) entry which is preliminary data.</text>
</comment>
<dbReference type="InterPro" id="IPR001650">
    <property type="entry name" value="Helicase_C-like"/>
</dbReference>
<keyword evidence="2" id="KW-0677">Repeat</keyword>
<dbReference type="GO" id="GO:0005634">
    <property type="term" value="C:nucleus"/>
    <property type="evidence" value="ECO:0007669"/>
    <property type="project" value="UniProtKB-SubCell"/>
</dbReference>
<feature type="compositionally biased region" description="Pro residues" evidence="7">
    <location>
        <begin position="1106"/>
        <end position="1118"/>
    </location>
</feature>
<feature type="compositionally biased region" description="Pro residues" evidence="7">
    <location>
        <begin position="941"/>
        <end position="959"/>
    </location>
</feature>
<keyword evidence="5" id="KW-0067">ATP-binding</keyword>
<name>A0AAD5XLI0_9FUNG</name>
<protein>
    <submittedName>
        <fullName evidence="11">Uncharacterized protein</fullName>
    </submittedName>
</protein>
<proteinExistence type="predicted"/>
<feature type="region of interest" description="Disordered" evidence="7">
    <location>
        <begin position="1525"/>
        <end position="1609"/>
    </location>
</feature>
<dbReference type="InterPro" id="IPR038718">
    <property type="entry name" value="SNF2-like_sf"/>
</dbReference>
<evidence type="ECO:0000256" key="4">
    <source>
        <dbReference type="ARBA" id="ARBA00022801"/>
    </source>
</evidence>
<evidence type="ECO:0000259" key="9">
    <source>
        <dbReference type="PROSITE" id="PS51192"/>
    </source>
</evidence>
<evidence type="ECO:0000256" key="2">
    <source>
        <dbReference type="ARBA" id="ARBA00022737"/>
    </source>
</evidence>
<feature type="region of interest" description="Disordered" evidence="7">
    <location>
        <begin position="1084"/>
        <end position="1118"/>
    </location>
</feature>
<dbReference type="Pfam" id="PF00385">
    <property type="entry name" value="Chromo"/>
    <property type="match status" value="1"/>
</dbReference>
<dbReference type="InterPro" id="IPR049730">
    <property type="entry name" value="SNF2/RAD54-like_C"/>
</dbReference>
<feature type="compositionally biased region" description="Polar residues" evidence="7">
    <location>
        <begin position="1356"/>
        <end position="1375"/>
    </location>
</feature>
<dbReference type="GO" id="GO:0005524">
    <property type="term" value="F:ATP binding"/>
    <property type="evidence" value="ECO:0007669"/>
    <property type="project" value="UniProtKB-KW"/>
</dbReference>
<dbReference type="InterPro" id="IPR000953">
    <property type="entry name" value="Chromo/chromo_shadow_dom"/>
</dbReference>
<feature type="domain" description="Helicase ATP-binding" evidence="9">
    <location>
        <begin position="240"/>
        <end position="416"/>
    </location>
</feature>
<dbReference type="InterPro" id="IPR016197">
    <property type="entry name" value="Chromo-like_dom_sf"/>
</dbReference>
<feature type="region of interest" description="Disordered" evidence="7">
    <location>
        <begin position="825"/>
        <end position="851"/>
    </location>
</feature>
<dbReference type="InterPro" id="IPR023780">
    <property type="entry name" value="Chromo_domain"/>
</dbReference>
<dbReference type="GO" id="GO:0042393">
    <property type="term" value="F:histone binding"/>
    <property type="evidence" value="ECO:0007669"/>
    <property type="project" value="TreeGrafter"/>
</dbReference>
<evidence type="ECO:0000256" key="3">
    <source>
        <dbReference type="ARBA" id="ARBA00022741"/>
    </source>
</evidence>
<dbReference type="PROSITE" id="PS50013">
    <property type="entry name" value="CHROMO_2"/>
    <property type="match status" value="1"/>
</dbReference>
<dbReference type="PANTHER" id="PTHR45623">
    <property type="entry name" value="CHROMODOMAIN-HELICASE-DNA-BINDING PROTEIN 3-RELATED-RELATED"/>
    <property type="match status" value="1"/>
</dbReference>
<dbReference type="SMART" id="SM00490">
    <property type="entry name" value="HELICc"/>
    <property type="match status" value="1"/>
</dbReference>
<dbReference type="Pfam" id="PF00176">
    <property type="entry name" value="SNF2-rel_dom"/>
    <property type="match status" value="1"/>
</dbReference>
<dbReference type="Gene3D" id="3.40.50.300">
    <property type="entry name" value="P-loop containing nucleotide triphosphate hydrolases"/>
    <property type="match status" value="1"/>
</dbReference>
<dbReference type="SMART" id="SM00487">
    <property type="entry name" value="DEXDc"/>
    <property type="match status" value="1"/>
</dbReference>
<feature type="region of interest" description="Disordered" evidence="7">
    <location>
        <begin position="1226"/>
        <end position="1246"/>
    </location>
</feature>
<evidence type="ECO:0000313" key="11">
    <source>
        <dbReference type="EMBL" id="KAJ3176698.1"/>
    </source>
</evidence>
<evidence type="ECO:0000256" key="1">
    <source>
        <dbReference type="ARBA" id="ARBA00004123"/>
    </source>
</evidence>
<dbReference type="SUPFAM" id="SSF54160">
    <property type="entry name" value="Chromo domain-like"/>
    <property type="match status" value="2"/>
</dbReference>
<accession>A0AAD5XLI0</accession>
<gene>
    <name evidence="11" type="ORF">HDU87_004837</name>
</gene>
<feature type="domain" description="Chromo" evidence="8">
    <location>
        <begin position="135"/>
        <end position="193"/>
    </location>
</feature>
<dbReference type="PROSITE" id="PS51192">
    <property type="entry name" value="HELICASE_ATP_BIND_1"/>
    <property type="match status" value="1"/>
</dbReference>
<feature type="compositionally biased region" description="Acidic residues" evidence="7">
    <location>
        <begin position="880"/>
        <end position="895"/>
    </location>
</feature>
<dbReference type="GO" id="GO:0016887">
    <property type="term" value="F:ATP hydrolysis activity"/>
    <property type="evidence" value="ECO:0007669"/>
    <property type="project" value="TreeGrafter"/>
</dbReference>
<feature type="region of interest" description="Disordered" evidence="7">
    <location>
        <begin position="1156"/>
        <end position="1184"/>
    </location>
</feature>